<evidence type="ECO:0000256" key="2">
    <source>
        <dbReference type="ARBA" id="ARBA00022730"/>
    </source>
</evidence>
<dbReference type="PANTHER" id="PTHR21349:SF0">
    <property type="entry name" value="LARGE RIBOSOMAL SUBUNIT PROTEIN BL21M"/>
    <property type="match status" value="1"/>
</dbReference>
<dbReference type="GO" id="GO:0003735">
    <property type="term" value="F:structural constituent of ribosome"/>
    <property type="evidence" value="ECO:0007669"/>
    <property type="project" value="InterPro"/>
</dbReference>
<dbReference type="HAMAP" id="MF_01363">
    <property type="entry name" value="Ribosomal_bL21"/>
    <property type="match status" value="1"/>
</dbReference>
<dbReference type="InterPro" id="IPR036164">
    <property type="entry name" value="bL21-like_sf"/>
</dbReference>
<dbReference type="InterPro" id="IPR018258">
    <property type="entry name" value="Ribosomal_bL21_CS"/>
</dbReference>
<evidence type="ECO:0000256" key="1">
    <source>
        <dbReference type="ARBA" id="ARBA00008563"/>
    </source>
</evidence>
<evidence type="ECO:0000256" key="4">
    <source>
        <dbReference type="ARBA" id="ARBA00022980"/>
    </source>
</evidence>
<keyword evidence="5" id="KW-0687">Ribonucleoprotein</keyword>
<reference evidence="6" key="1">
    <citation type="submission" date="2016-10" db="EMBL/GenBank/DDBJ databases">
        <authorList>
            <person name="de Groot N.N."/>
        </authorList>
    </citation>
    <scope>NUCLEOTIDE SEQUENCE</scope>
</reference>
<organism evidence="6">
    <name type="scientific">hydrothermal vent metagenome</name>
    <dbReference type="NCBI Taxonomy" id="652676"/>
    <lineage>
        <taxon>unclassified sequences</taxon>
        <taxon>metagenomes</taxon>
        <taxon>ecological metagenomes</taxon>
    </lineage>
</organism>
<dbReference type="GO" id="GO:0019843">
    <property type="term" value="F:rRNA binding"/>
    <property type="evidence" value="ECO:0007669"/>
    <property type="project" value="UniProtKB-KW"/>
</dbReference>
<dbReference type="GO" id="GO:0006412">
    <property type="term" value="P:translation"/>
    <property type="evidence" value="ECO:0007669"/>
    <property type="project" value="InterPro"/>
</dbReference>
<comment type="similarity">
    <text evidence="1">Belongs to the bacterial ribosomal protein bL21 family.</text>
</comment>
<dbReference type="SUPFAM" id="SSF141091">
    <property type="entry name" value="L21p-like"/>
    <property type="match status" value="1"/>
</dbReference>
<evidence type="ECO:0000256" key="3">
    <source>
        <dbReference type="ARBA" id="ARBA00022884"/>
    </source>
</evidence>
<dbReference type="GO" id="GO:0005840">
    <property type="term" value="C:ribosome"/>
    <property type="evidence" value="ECO:0007669"/>
    <property type="project" value="UniProtKB-KW"/>
</dbReference>
<evidence type="ECO:0000313" key="6">
    <source>
        <dbReference type="EMBL" id="SHO81474.1"/>
    </source>
</evidence>
<dbReference type="InterPro" id="IPR001787">
    <property type="entry name" value="Ribosomal_bL21"/>
</dbReference>
<dbReference type="AlphaFoldDB" id="A0A1W1EKU7"/>
<protein>
    <submittedName>
        <fullName evidence="6">LSU ribosomal protein L21p</fullName>
    </submittedName>
</protein>
<dbReference type="Pfam" id="PF00829">
    <property type="entry name" value="Ribosomal_L21p"/>
    <property type="match status" value="1"/>
</dbReference>
<dbReference type="NCBIfam" id="TIGR00061">
    <property type="entry name" value="L21"/>
    <property type="match status" value="1"/>
</dbReference>
<dbReference type="InterPro" id="IPR028909">
    <property type="entry name" value="bL21-like"/>
</dbReference>
<proteinExistence type="inferred from homology"/>
<gene>
    <name evidence="6" type="ORF">MNB_SV-15-1051</name>
</gene>
<keyword evidence="4 6" id="KW-0689">Ribosomal protein</keyword>
<accession>A0A1W1EKU7</accession>
<dbReference type="EMBL" id="FRYL01000041">
    <property type="protein sequence ID" value="SHO81474.1"/>
    <property type="molecule type" value="Genomic_DNA"/>
</dbReference>
<dbReference type="GO" id="GO:1990904">
    <property type="term" value="C:ribonucleoprotein complex"/>
    <property type="evidence" value="ECO:0007669"/>
    <property type="project" value="UniProtKB-KW"/>
</dbReference>
<sequence length="103" mass="11711">MNAIIKSDGQQFKVKEGDIICFDKMSLEPKSVVEFKEVLAVDNDGELTIGTPLVEGALVKGEVINEGRDKKVIIYKKRRRKDSKLKRGFRRDFTRVRITSIVA</sequence>
<name>A0A1W1EKU7_9ZZZZ</name>
<keyword evidence="2" id="KW-0699">rRNA-binding</keyword>
<dbReference type="PROSITE" id="PS01169">
    <property type="entry name" value="RIBOSOMAL_L21"/>
    <property type="match status" value="1"/>
</dbReference>
<keyword evidence="3" id="KW-0694">RNA-binding</keyword>
<dbReference type="GO" id="GO:0005737">
    <property type="term" value="C:cytoplasm"/>
    <property type="evidence" value="ECO:0007669"/>
    <property type="project" value="UniProtKB-ARBA"/>
</dbReference>
<evidence type="ECO:0000256" key="5">
    <source>
        <dbReference type="ARBA" id="ARBA00023274"/>
    </source>
</evidence>
<dbReference type="PANTHER" id="PTHR21349">
    <property type="entry name" value="50S RIBOSOMAL PROTEIN L21"/>
    <property type="match status" value="1"/>
</dbReference>